<dbReference type="EMBL" id="JABUMX010000007">
    <property type="protein sequence ID" value="NTS33687.1"/>
    <property type="molecule type" value="Genomic_DNA"/>
</dbReference>
<name>A0A849VZ84_9HYPH</name>
<evidence type="ECO:0000313" key="2">
    <source>
        <dbReference type="Proteomes" id="UP000550508"/>
    </source>
</evidence>
<comment type="caution">
    <text evidence="1">The sequence shown here is derived from an EMBL/GenBank/DDBJ whole genome shotgun (WGS) entry which is preliminary data.</text>
</comment>
<organism evidence="1 2">
    <name type="scientific">Phyllobacterium pellucidum</name>
    <dbReference type="NCBI Taxonomy" id="2740464"/>
    <lineage>
        <taxon>Bacteria</taxon>
        <taxon>Pseudomonadati</taxon>
        <taxon>Pseudomonadota</taxon>
        <taxon>Alphaproteobacteria</taxon>
        <taxon>Hyphomicrobiales</taxon>
        <taxon>Phyllobacteriaceae</taxon>
        <taxon>Phyllobacterium</taxon>
    </lineage>
</organism>
<sequence length="77" mass="8488">MTQLKDIDGASKPPEKEDWVLIEKVDGKFVADGSLSAIDGPAYFQPEPFDTLDEAVTASLAWAEQNEIPFVYVRASE</sequence>
<evidence type="ECO:0000313" key="1">
    <source>
        <dbReference type="EMBL" id="NTS33687.1"/>
    </source>
</evidence>
<dbReference type="RefSeq" id="WP_091944596.1">
    <property type="nucleotide sequence ID" value="NZ_JABUMX010000007.1"/>
</dbReference>
<protein>
    <submittedName>
        <fullName evidence="1">Uncharacterized protein</fullName>
    </submittedName>
</protein>
<accession>A0A849VZ84</accession>
<proteinExistence type="predicted"/>
<dbReference type="AlphaFoldDB" id="A0A849VZ84"/>
<keyword evidence="2" id="KW-1185">Reference proteome</keyword>
<dbReference type="Proteomes" id="UP000550508">
    <property type="component" value="Unassembled WGS sequence"/>
</dbReference>
<reference evidence="1 2" key="1">
    <citation type="submission" date="2020-05" db="EMBL/GenBank/DDBJ databases">
        <authorList>
            <person name="Kim M.K."/>
        </authorList>
    </citation>
    <scope>NUCLEOTIDE SEQUENCE [LARGE SCALE GENOMIC DNA]</scope>
    <source>
        <strain evidence="1 2">BT25</strain>
    </source>
</reference>
<gene>
    <name evidence="1" type="ORF">HQ945_20725</name>
</gene>